<sequence length="460" mass="54138">MLLVLHEAFKRFFFIINDSDDYNVIIQVGKNKDMKEFRAHSIILRARSPYLKSAFSSGWITKKDDVIMFNKPNITSIVFDMVLKYIYTGELDLTKYQGENIFGLLVASDELLIDELFNHVQDYLIEKQAIWKLQDYCLVFICSNPQPFITSDHFTSLDKDILYGLLKRDDLRIEEVVVWNWLIKWGIEQTHGLGNENNDKTKWNNKNYEALKKTLNQFIPLVRFMEISPDDYFDKVRPYKTIIPNHIYEEIEKFYIKGTLPRTTNLSPRTGMIQSKIIKPKLSSIIINWINEKDCNHINNSFYSFNLFYYKSHDGNNNIRNRCTEQEGAILILIKTKCLIKIFGGYNPVGWSNKNQCFISTNKSFIFSFENDEDTKNMKISRVTKPSYAIYNYSNYDEWGGWKDMDDINFGKGDLKLKNDYLSLSYSGNYEKLNKDGSEYRNEAYEVEEIEAFDVVKKSR</sequence>
<dbReference type="CDD" id="cd18186">
    <property type="entry name" value="BTB_POZ_ZBTB_KLHL-like"/>
    <property type="match status" value="1"/>
</dbReference>
<dbReference type="PANTHER" id="PTHR24410">
    <property type="entry name" value="HL07962P-RELATED"/>
    <property type="match status" value="1"/>
</dbReference>
<dbReference type="InterPro" id="IPR011333">
    <property type="entry name" value="SKP1/BTB/POZ_sf"/>
</dbReference>
<feature type="domain" description="TLDc" evidence="2">
    <location>
        <begin position="276"/>
        <end position="456"/>
    </location>
</feature>
<dbReference type="SMART" id="SM00875">
    <property type="entry name" value="BACK"/>
    <property type="match status" value="1"/>
</dbReference>
<reference evidence="3 4" key="1">
    <citation type="submission" date="2018-06" db="EMBL/GenBank/DDBJ databases">
        <title>Comparative genomics reveals the genomic features of Rhizophagus irregularis, R. cerebriforme, R. diaphanum and Gigaspora rosea, and their symbiotic lifestyle signature.</title>
        <authorList>
            <person name="Morin E."/>
            <person name="San Clemente H."/>
            <person name="Chen E.C.H."/>
            <person name="De La Providencia I."/>
            <person name="Hainaut M."/>
            <person name="Kuo A."/>
            <person name="Kohler A."/>
            <person name="Murat C."/>
            <person name="Tang N."/>
            <person name="Roy S."/>
            <person name="Loubradou J."/>
            <person name="Henrissat B."/>
            <person name="Grigoriev I.V."/>
            <person name="Corradi N."/>
            <person name="Roux C."/>
            <person name="Martin F.M."/>
        </authorList>
    </citation>
    <scope>NUCLEOTIDE SEQUENCE [LARGE SCALE GENOMIC DNA]</scope>
    <source>
        <strain evidence="3 4">DAOM 227022</strain>
    </source>
</reference>
<accession>A0A397SCC9</accession>
<dbReference type="InterPro" id="IPR051481">
    <property type="entry name" value="BTB-POZ/Galectin-3-binding"/>
</dbReference>
<evidence type="ECO:0000259" key="1">
    <source>
        <dbReference type="PROSITE" id="PS50097"/>
    </source>
</evidence>
<protein>
    <recommendedName>
        <fullName evidence="5">BTB/POZ protein</fullName>
    </recommendedName>
</protein>
<comment type="caution">
    <text evidence="3">The sequence shown here is derived from an EMBL/GenBank/DDBJ whole genome shotgun (WGS) entry which is preliminary data.</text>
</comment>
<dbReference type="InterPro" id="IPR000210">
    <property type="entry name" value="BTB/POZ_dom"/>
</dbReference>
<keyword evidence="4" id="KW-1185">Reference proteome</keyword>
<dbReference type="Pfam" id="PF00651">
    <property type="entry name" value="BTB"/>
    <property type="match status" value="1"/>
</dbReference>
<dbReference type="PROSITE" id="PS50097">
    <property type="entry name" value="BTB"/>
    <property type="match status" value="1"/>
</dbReference>
<dbReference type="Proteomes" id="UP000265703">
    <property type="component" value="Unassembled WGS sequence"/>
</dbReference>
<dbReference type="Pfam" id="PF07534">
    <property type="entry name" value="TLD"/>
    <property type="match status" value="1"/>
</dbReference>
<dbReference type="Gene3D" id="3.30.710.10">
    <property type="entry name" value="Potassium Channel Kv1.1, Chain A"/>
    <property type="match status" value="1"/>
</dbReference>
<feature type="domain" description="BTB" evidence="1">
    <location>
        <begin position="22"/>
        <end position="95"/>
    </location>
</feature>
<evidence type="ECO:0000313" key="3">
    <source>
        <dbReference type="EMBL" id="RIA83943.1"/>
    </source>
</evidence>
<dbReference type="Pfam" id="PF07707">
    <property type="entry name" value="BACK"/>
    <property type="match status" value="1"/>
</dbReference>
<dbReference type="Gene3D" id="1.25.40.420">
    <property type="match status" value="1"/>
</dbReference>
<dbReference type="InterPro" id="IPR006571">
    <property type="entry name" value="TLDc_dom"/>
</dbReference>
<name>A0A397SCC9_9GLOM</name>
<dbReference type="SMART" id="SM00584">
    <property type="entry name" value="TLDc"/>
    <property type="match status" value="1"/>
</dbReference>
<evidence type="ECO:0000313" key="4">
    <source>
        <dbReference type="Proteomes" id="UP000265703"/>
    </source>
</evidence>
<evidence type="ECO:0008006" key="5">
    <source>
        <dbReference type="Google" id="ProtNLM"/>
    </source>
</evidence>
<dbReference type="AlphaFoldDB" id="A0A397SCC9"/>
<organism evidence="3 4">
    <name type="scientific">Glomus cerebriforme</name>
    <dbReference type="NCBI Taxonomy" id="658196"/>
    <lineage>
        <taxon>Eukaryota</taxon>
        <taxon>Fungi</taxon>
        <taxon>Fungi incertae sedis</taxon>
        <taxon>Mucoromycota</taxon>
        <taxon>Glomeromycotina</taxon>
        <taxon>Glomeromycetes</taxon>
        <taxon>Glomerales</taxon>
        <taxon>Glomeraceae</taxon>
        <taxon>Glomus</taxon>
    </lineage>
</organism>
<gene>
    <name evidence="3" type="ORF">C1645_833032</name>
</gene>
<dbReference type="InterPro" id="IPR011705">
    <property type="entry name" value="BACK"/>
</dbReference>
<proteinExistence type="predicted"/>
<dbReference type="EMBL" id="QKYT01000531">
    <property type="protein sequence ID" value="RIA83943.1"/>
    <property type="molecule type" value="Genomic_DNA"/>
</dbReference>
<dbReference type="PROSITE" id="PS51886">
    <property type="entry name" value="TLDC"/>
    <property type="match status" value="1"/>
</dbReference>
<dbReference type="PANTHER" id="PTHR24410:SF23">
    <property type="entry name" value="BTB DOMAIN-CONTAINING PROTEIN-RELATED"/>
    <property type="match status" value="1"/>
</dbReference>
<dbReference type="SMART" id="SM00225">
    <property type="entry name" value="BTB"/>
    <property type="match status" value="1"/>
</dbReference>
<dbReference type="OrthoDB" id="19132at2759"/>
<evidence type="ECO:0000259" key="2">
    <source>
        <dbReference type="PROSITE" id="PS51886"/>
    </source>
</evidence>
<dbReference type="SUPFAM" id="SSF54695">
    <property type="entry name" value="POZ domain"/>
    <property type="match status" value="1"/>
</dbReference>
<dbReference type="STRING" id="658196.A0A397SCC9"/>